<evidence type="ECO:0000313" key="1">
    <source>
        <dbReference type="EMBL" id="CUS31805.1"/>
    </source>
</evidence>
<gene>
    <name evidence="1" type="ORF">COMA2_10304</name>
</gene>
<protein>
    <submittedName>
        <fullName evidence="1">Uncharacterized protein</fullName>
    </submittedName>
</protein>
<organism evidence="1 2">
    <name type="scientific">Candidatus Nitrospira nitrificans</name>
    <dbReference type="NCBI Taxonomy" id="1742973"/>
    <lineage>
        <taxon>Bacteria</taxon>
        <taxon>Pseudomonadati</taxon>
        <taxon>Nitrospirota</taxon>
        <taxon>Nitrospiria</taxon>
        <taxon>Nitrospirales</taxon>
        <taxon>Nitrospiraceae</taxon>
        <taxon>Nitrospira</taxon>
    </lineage>
</organism>
<evidence type="ECO:0000313" key="2">
    <source>
        <dbReference type="Proteomes" id="UP000198736"/>
    </source>
</evidence>
<proteinExistence type="predicted"/>
<sequence>MSANYVRHVGIALYSLISSYKNSDNFRQPKTLRTYDSTKFPGELSSP</sequence>
<accession>A0A0S4L4Y6</accession>
<keyword evidence="2" id="KW-1185">Reference proteome</keyword>
<name>A0A0S4L4Y6_9BACT</name>
<dbReference type="Proteomes" id="UP000198736">
    <property type="component" value="Unassembled WGS sequence"/>
</dbReference>
<dbReference type="AlphaFoldDB" id="A0A0S4L4Y6"/>
<dbReference type="EMBL" id="CZPZ01000001">
    <property type="protein sequence ID" value="CUS31805.1"/>
    <property type="molecule type" value="Genomic_DNA"/>
</dbReference>
<reference evidence="2" key="1">
    <citation type="submission" date="2015-10" db="EMBL/GenBank/DDBJ databases">
        <authorList>
            <person name="Luecker S."/>
            <person name="Luecker S."/>
        </authorList>
    </citation>
    <scope>NUCLEOTIDE SEQUENCE [LARGE SCALE GENOMIC DNA]</scope>
</reference>